<keyword evidence="5" id="KW-1185">Reference proteome</keyword>
<evidence type="ECO:0000313" key="4">
    <source>
        <dbReference type="EMBL" id="BAY81537.1"/>
    </source>
</evidence>
<feature type="compositionally biased region" description="Polar residues" evidence="2">
    <location>
        <begin position="387"/>
        <end position="400"/>
    </location>
</feature>
<accession>A0A1Z4LJX3</accession>
<feature type="compositionally biased region" description="Basic and acidic residues" evidence="2">
    <location>
        <begin position="721"/>
        <end position="731"/>
    </location>
</feature>
<feature type="compositionally biased region" description="Polar residues" evidence="2">
    <location>
        <begin position="732"/>
        <end position="743"/>
    </location>
</feature>
<feature type="compositionally biased region" description="Acidic residues" evidence="2">
    <location>
        <begin position="93"/>
        <end position="102"/>
    </location>
</feature>
<feature type="compositionally biased region" description="Basic and acidic residues" evidence="2">
    <location>
        <begin position="72"/>
        <end position="87"/>
    </location>
</feature>
<proteinExistence type="predicted"/>
<dbReference type="EMBL" id="AP018227">
    <property type="protein sequence ID" value="BAY81537.1"/>
    <property type="molecule type" value="Genomic_DNA"/>
</dbReference>
<feature type="region of interest" description="Disordered" evidence="2">
    <location>
        <begin position="327"/>
        <end position="571"/>
    </location>
</feature>
<feature type="region of interest" description="Disordered" evidence="2">
    <location>
        <begin position="886"/>
        <end position="930"/>
    </location>
</feature>
<feature type="compositionally biased region" description="Basic and acidic residues" evidence="2">
    <location>
        <begin position="1285"/>
        <end position="1294"/>
    </location>
</feature>
<feature type="compositionally biased region" description="Basic and acidic residues" evidence="2">
    <location>
        <begin position="327"/>
        <end position="360"/>
    </location>
</feature>
<sequence length="1734" mass="188719">MSERTHEKSNWSSTTPQNQDSVLKLRRFTTKDDNDEEIKKSPESFRADINSSKFSLPINPPFPNANIQRQEQNQEEKEPEEKPEINLKSDSPPTEEPEEENKSEESESQINLKPDSPPTETPEEKEENLSSNSIQTKLTVGKPGDKYEQEADATAAKVMGMSDETLQRQTEEETEDIQTQQIPTLNTSPITEKGEEEQEDIQTKGKGDRQQQTQTSSSLESRLGSSKGGGSPLPDSVRGFMEPRFGADFGNVRVHNDSSTVQMNKELGAQAFAHGNDIYYGAGKSPGNNELTAHELTHTIQQTGGKLQRKANKLRLKSNIGTSNKIKPFERLGSKEADSYSKFEPENELQNREQTEEQTKGKQKLKSNQVKKSKKNKASTPKAVPGEQNQKTQELKSQTPEAGKTEDINSQKDAQGKQEQTKDKAVNGENPQNPPAQQPAAKPLLEQKGLDKEMTGNAAPATKAQATPRSGSGGGGSQVAGGGSGGDVGGEVNEEAEAKAMEQCMAEAETPENSDSEQLSSPEKEIAVAAIAEDPVPGEPPSGGVGGEAISEQPQSQAPDVSQSEPSAALAAISHLPPTKLLSAIGGVSGAVITTIGKQKEALVANPPSLETPSGAKSPASKVAKSVPEDKPKAVEKKPDGVAKPVPQPEPLPPQKSSPQVKTPPPAVQGNEKGELSESDVERMQASIGKMPVKDPGAMEISAGNPPELELTGNANPQKAQEQKAELEKSLAETQTKGQQSLAQPMGEDAIMHSVPQQTLKAQIAGGAGDSGGGGGETDMGDTISILAQQEKGDEIQAAAAKAQGEFAARKQEHSARVVEEKAQSHQYIEQLKLKNAEQQAQEKGKAKAEVQQMRGEWRKEQQTLVKESGTEANKLVNEGIKEIDTKKAEGEAEAQKEIHKGEQNAEQERKKGETEAAAERQKGERDSGGLFGWLASKAKAFFDGIKQGIQKAFEAARAAMRQAIELAKSMAAKAIEKCRQAIVATIQRVGNALIAIGDKLLAQWPGLQKKWRDSIQKRVEQAEATVNKLAQDLNQGIQKGLDLLGKGLDAALGLMEKGMLAAVSVYEGAVMGAIKFGEGAAKALGAFAVLAKDIGANPGQWIGNLDTAVSDGIKNHLWNAFQQQVQVWFNQKLEAVLGLGTTVWKILTQGGISMAEMGKMAWTGVKQALPMIIIGVLLERLVSMIVPAAGAVLAVIQGLQAAWGTVSQIIQAFGQFMTFLKAVKTGNAGPQFGAVLASAAIVLLEFITNFIIVKIAKAARKVAGKLKGLAKSLMKRGKGKKRKDNKDKKKKNEDDDETLTQKKKRLNRAIASMRPKLEKLLKKGVTKGKLNRTLKSLKRRYKLTSLSLRSNGEIYARINPGDPVIDTNKLTLEKLGRCLEPILQKAEQEYLQEHVFQKPEAQKRIQNAEARILNGERASPLDRDEQRALLRKIQQNKKIPQTLKMERNVDVDIKDPNNLGTYFVESPQRKHYKQELLAKSISQYNEVAKDKNLKAELDNNKVSKNRLLKHYFDKHGIISNPKFIQLGAAYPQLLGSLKRMSREYGISHAEIAKLLGKPNSKQILKRLAEIRKPLPIERKGNFSFHAENISTTAYLTQVLEPERRAGSGIANALGVSYVASGQGELDDILGRGGKWAPMTPKGASSSEKESKQAMEANTKWYRRIARIFKHLHENAKQANVLILQSGYDLHDLQHAFSTWLDVKVESKSPDALLQTEQLLIAQLKKMLANYFGK</sequence>
<feature type="compositionally biased region" description="Pro residues" evidence="2">
    <location>
        <begin position="646"/>
        <end position="667"/>
    </location>
</feature>
<feature type="region of interest" description="Disordered" evidence="2">
    <location>
        <begin position="1"/>
        <end position="244"/>
    </location>
</feature>
<feature type="compositionally biased region" description="Basic and acidic residues" evidence="2">
    <location>
        <begin position="886"/>
        <end position="928"/>
    </location>
</feature>
<feature type="compositionally biased region" description="Polar residues" evidence="2">
    <location>
        <begin position="129"/>
        <end position="138"/>
    </location>
</feature>
<feature type="compositionally biased region" description="Basic and acidic residues" evidence="2">
    <location>
        <begin position="403"/>
        <end position="426"/>
    </location>
</feature>
<feature type="compositionally biased region" description="Basic residues" evidence="2">
    <location>
        <begin position="1274"/>
        <end position="1284"/>
    </location>
</feature>
<organism evidence="4 5">
    <name type="scientific">Calothrix parasitica NIES-267</name>
    <dbReference type="NCBI Taxonomy" id="1973488"/>
    <lineage>
        <taxon>Bacteria</taxon>
        <taxon>Bacillati</taxon>
        <taxon>Cyanobacteriota</taxon>
        <taxon>Cyanophyceae</taxon>
        <taxon>Nostocales</taxon>
        <taxon>Calotrichaceae</taxon>
        <taxon>Calothrix</taxon>
    </lineage>
</organism>
<gene>
    <name evidence="4" type="ORF">NIES267_10140</name>
</gene>
<feature type="region of interest" description="Disordered" evidence="2">
    <location>
        <begin position="1274"/>
        <end position="1303"/>
    </location>
</feature>
<dbReference type="InterPro" id="IPR025295">
    <property type="entry name" value="eCIS_core_dom"/>
</dbReference>
<name>A0A1Z4LJX3_9CYAN</name>
<feature type="domain" description="eCIS core" evidence="3">
    <location>
        <begin position="232"/>
        <end position="305"/>
    </location>
</feature>
<evidence type="ECO:0000256" key="2">
    <source>
        <dbReference type="SAM" id="MobiDB-lite"/>
    </source>
</evidence>
<reference evidence="4 5" key="1">
    <citation type="submission" date="2017-06" db="EMBL/GenBank/DDBJ databases">
        <title>Genome sequencing of cyanobaciteial culture collection at National Institute for Environmental Studies (NIES).</title>
        <authorList>
            <person name="Hirose Y."/>
            <person name="Shimura Y."/>
            <person name="Fujisawa T."/>
            <person name="Nakamura Y."/>
            <person name="Kawachi M."/>
        </authorList>
    </citation>
    <scope>NUCLEOTIDE SEQUENCE [LARGE SCALE GENOMIC DNA]</scope>
    <source>
        <strain evidence="4 5">NIES-267</strain>
    </source>
</reference>
<feature type="compositionally biased region" description="Basic and acidic residues" evidence="2">
    <location>
        <begin position="672"/>
        <end position="683"/>
    </location>
</feature>
<feature type="compositionally biased region" description="Low complexity" evidence="2">
    <location>
        <begin position="210"/>
        <end position="225"/>
    </location>
</feature>
<feature type="compositionally biased region" description="Polar residues" evidence="2">
    <location>
        <begin position="552"/>
        <end position="566"/>
    </location>
</feature>
<feature type="coiled-coil region" evidence="1">
    <location>
        <begin position="1013"/>
        <end position="1040"/>
    </location>
</feature>
<feature type="compositionally biased region" description="Polar residues" evidence="2">
    <location>
        <begin position="10"/>
        <end position="21"/>
    </location>
</feature>
<feature type="compositionally biased region" description="Gly residues" evidence="2">
    <location>
        <begin position="471"/>
        <end position="489"/>
    </location>
</feature>
<feature type="compositionally biased region" description="Basic and acidic residues" evidence="2">
    <location>
        <begin position="29"/>
        <end position="46"/>
    </location>
</feature>
<dbReference type="Proteomes" id="UP000218418">
    <property type="component" value="Chromosome"/>
</dbReference>
<protein>
    <recommendedName>
        <fullName evidence="3">eCIS core domain-containing protein</fullName>
    </recommendedName>
</protein>
<feature type="compositionally biased region" description="Basic and acidic residues" evidence="2">
    <location>
        <begin position="627"/>
        <end position="641"/>
    </location>
</feature>
<feature type="region of interest" description="Disordered" evidence="2">
    <location>
        <begin position="604"/>
        <end position="744"/>
    </location>
</feature>
<evidence type="ECO:0000256" key="1">
    <source>
        <dbReference type="SAM" id="Coils"/>
    </source>
</evidence>
<keyword evidence="1" id="KW-0175">Coiled coil</keyword>
<feature type="compositionally biased region" description="Basic residues" evidence="2">
    <location>
        <begin position="361"/>
        <end position="377"/>
    </location>
</feature>
<dbReference type="Pfam" id="PF13699">
    <property type="entry name" value="eCIS_core"/>
    <property type="match status" value="1"/>
</dbReference>
<evidence type="ECO:0000259" key="3">
    <source>
        <dbReference type="Pfam" id="PF13699"/>
    </source>
</evidence>
<evidence type="ECO:0000313" key="5">
    <source>
        <dbReference type="Proteomes" id="UP000218418"/>
    </source>
</evidence>